<feature type="region of interest" description="Disordered" evidence="1">
    <location>
        <begin position="479"/>
        <end position="658"/>
    </location>
</feature>
<feature type="compositionally biased region" description="Polar residues" evidence="1">
    <location>
        <begin position="351"/>
        <end position="364"/>
    </location>
</feature>
<feature type="compositionally biased region" description="Polar residues" evidence="1">
    <location>
        <begin position="260"/>
        <end position="344"/>
    </location>
</feature>
<dbReference type="Proteomes" id="UP000019118">
    <property type="component" value="Unassembled WGS sequence"/>
</dbReference>
<organism evidence="4 5">
    <name type="scientific">Dendroctonus ponderosae</name>
    <name type="common">Mountain pine beetle</name>
    <dbReference type="NCBI Taxonomy" id="77166"/>
    <lineage>
        <taxon>Eukaryota</taxon>
        <taxon>Metazoa</taxon>
        <taxon>Ecdysozoa</taxon>
        <taxon>Arthropoda</taxon>
        <taxon>Hexapoda</taxon>
        <taxon>Insecta</taxon>
        <taxon>Pterygota</taxon>
        <taxon>Neoptera</taxon>
        <taxon>Endopterygota</taxon>
        <taxon>Coleoptera</taxon>
        <taxon>Polyphaga</taxon>
        <taxon>Cucujiformia</taxon>
        <taxon>Curculionidae</taxon>
        <taxon>Scolytinae</taxon>
        <taxon>Dendroctonus</taxon>
    </lineage>
</organism>
<dbReference type="GeneID" id="109545574"/>
<dbReference type="SMART" id="SM00494">
    <property type="entry name" value="ChtBD2"/>
    <property type="match status" value="1"/>
</dbReference>
<name>A0AAR5QFA8_DENPD</name>
<dbReference type="EnsemblMetazoa" id="XM_019916346.1">
    <property type="protein sequence ID" value="XP_019771905.1"/>
    <property type="gene ID" value="LOC109545574"/>
</dbReference>
<accession>A0AAR5QFA8</accession>
<evidence type="ECO:0000256" key="1">
    <source>
        <dbReference type="SAM" id="MobiDB-lite"/>
    </source>
</evidence>
<feature type="compositionally biased region" description="Polar residues" evidence="1">
    <location>
        <begin position="483"/>
        <end position="520"/>
    </location>
</feature>
<dbReference type="PROSITE" id="PS50940">
    <property type="entry name" value="CHIT_BIND_II"/>
    <property type="match status" value="1"/>
</dbReference>
<feature type="compositionally biased region" description="Polar residues" evidence="1">
    <location>
        <begin position="553"/>
        <end position="563"/>
    </location>
</feature>
<feature type="chain" id="PRO_5043803889" description="Chitin-binding type-2 domain-containing protein" evidence="2">
    <location>
        <begin position="21"/>
        <end position="658"/>
    </location>
</feature>
<dbReference type="KEGG" id="dpa:109545574"/>
<dbReference type="GO" id="GO:0008061">
    <property type="term" value="F:chitin binding"/>
    <property type="evidence" value="ECO:0007669"/>
    <property type="project" value="InterPro"/>
</dbReference>
<sequence>MQSVTVLLLLGILARWSCEGVFLNHEPFPTYSLEDMPETQFSCREKILGGYYADPDAQCQMFHVCVKVAGIGVQDFRFLCPNGTAFDQDHQICADWEDVDCDATTLYYSSDNFDLYRVGSGFESKAHKYGEDEETFALQRAETGDARINREPQSQVVNQQKDYQRPQARRPLNNNNNNNAEKDIFRTSSSSNFFNNRNNGKETDEDYDDNVNVNQDRDFEQKRKIVRKQQRRPVQQQTTKQPEQEQQQPQTRRPQRPTGFANNFAGSSYNPTTQRATSTPNIEQSSATFRSRQRQRVSNQTPSYTVSTPAPFRSSANHQFSTSSTENYPQPRATNAPVSFNTNYDVPRVPKQQTQNYPSSSATFDANYDVPKVTKQENYASRSTSAPVSFNSPKAAKQQTENYPSNNPQYSRTTTPLANSQYSTAFDKKSASPKRAETYKPTTFSPKAKPFSVPATNTGFPTTFAPRTQQAYTQIAQQTQKASSNFAQQQFSNPSTTQRSTTFTPYTPTVPKISSTTAVPRSNRYDETQYDDGSYDAKYDNSGANEEEFLKTAHSQNIASSRNELARAQKQQPTTTTQKPYEPSRTYSTQRETQNYPKSTQPASTRSTQVTQRPVQQTKPQPSPKKVKDVSYDYAYYDSLGPEPDYQIDTEIKKSSKN</sequence>
<dbReference type="PANTHER" id="PTHR22933:SF47">
    <property type="entry name" value="CPAP1-I"/>
    <property type="match status" value="1"/>
</dbReference>
<evidence type="ECO:0000259" key="3">
    <source>
        <dbReference type="PROSITE" id="PS50940"/>
    </source>
</evidence>
<evidence type="ECO:0000313" key="4">
    <source>
        <dbReference type="EnsemblMetazoa" id="XP_019771905.1"/>
    </source>
</evidence>
<evidence type="ECO:0000256" key="2">
    <source>
        <dbReference type="SAM" id="SignalP"/>
    </source>
</evidence>
<keyword evidence="5" id="KW-1185">Reference proteome</keyword>
<feature type="region of interest" description="Disordered" evidence="1">
    <location>
        <begin position="145"/>
        <end position="365"/>
    </location>
</feature>
<proteinExistence type="predicted"/>
<protein>
    <recommendedName>
        <fullName evidence="3">Chitin-binding type-2 domain-containing protein</fullName>
    </recommendedName>
</protein>
<dbReference type="InterPro" id="IPR002557">
    <property type="entry name" value="Chitin-bd_dom"/>
</dbReference>
<feature type="signal peptide" evidence="2">
    <location>
        <begin position="1"/>
        <end position="20"/>
    </location>
</feature>
<dbReference type="PANTHER" id="PTHR22933">
    <property type="entry name" value="FI18007P1-RELATED"/>
    <property type="match status" value="1"/>
</dbReference>
<feature type="region of interest" description="Disordered" evidence="1">
    <location>
        <begin position="378"/>
        <end position="454"/>
    </location>
</feature>
<feature type="compositionally biased region" description="Polar residues" evidence="1">
    <location>
        <begin position="151"/>
        <end position="161"/>
    </location>
</feature>
<dbReference type="InterPro" id="IPR036508">
    <property type="entry name" value="Chitin-bd_dom_sf"/>
</dbReference>
<feature type="compositionally biased region" description="Low complexity" evidence="1">
    <location>
        <begin position="232"/>
        <end position="258"/>
    </location>
</feature>
<reference evidence="4" key="2">
    <citation type="submission" date="2024-08" db="UniProtKB">
        <authorList>
            <consortium name="EnsemblMetazoa"/>
        </authorList>
    </citation>
    <scope>IDENTIFICATION</scope>
</reference>
<dbReference type="GO" id="GO:0005576">
    <property type="term" value="C:extracellular region"/>
    <property type="evidence" value="ECO:0007669"/>
    <property type="project" value="InterPro"/>
</dbReference>
<feature type="compositionally biased region" description="Polar residues" evidence="1">
    <location>
        <begin position="585"/>
        <end position="620"/>
    </location>
</feature>
<feature type="compositionally biased region" description="Low complexity" evidence="1">
    <location>
        <begin position="186"/>
        <end position="198"/>
    </location>
</feature>
<feature type="compositionally biased region" description="Low complexity" evidence="1">
    <location>
        <begin position="569"/>
        <end position="580"/>
    </location>
</feature>
<feature type="domain" description="Chitin-binding type-2" evidence="3">
    <location>
        <begin position="40"/>
        <end position="103"/>
    </location>
</feature>
<keyword evidence="2" id="KW-0732">Signal</keyword>
<dbReference type="Pfam" id="PF01607">
    <property type="entry name" value="CBM_14"/>
    <property type="match status" value="1"/>
</dbReference>
<dbReference type="AlphaFoldDB" id="A0AAR5QFA8"/>
<reference evidence="5" key="1">
    <citation type="journal article" date="2013" name="Genome Biol.">
        <title>Draft genome of the mountain pine beetle, Dendroctonus ponderosae Hopkins, a major forest pest.</title>
        <authorList>
            <person name="Keeling C.I."/>
            <person name="Yuen M.M."/>
            <person name="Liao N.Y."/>
            <person name="Docking T.R."/>
            <person name="Chan S.K."/>
            <person name="Taylor G.A."/>
            <person name="Palmquist D.L."/>
            <person name="Jackman S.D."/>
            <person name="Nguyen A."/>
            <person name="Li M."/>
            <person name="Henderson H."/>
            <person name="Janes J.K."/>
            <person name="Zhao Y."/>
            <person name="Pandoh P."/>
            <person name="Moore R."/>
            <person name="Sperling F.A."/>
            <person name="Huber D.P."/>
            <person name="Birol I."/>
            <person name="Jones S.J."/>
            <person name="Bohlmann J."/>
        </authorList>
    </citation>
    <scope>NUCLEOTIDE SEQUENCE</scope>
</reference>
<evidence type="ECO:0000313" key="5">
    <source>
        <dbReference type="Proteomes" id="UP000019118"/>
    </source>
</evidence>
<dbReference type="InterPro" id="IPR052976">
    <property type="entry name" value="Scoloptoxin-like"/>
</dbReference>
<dbReference type="Gene3D" id="2.170.140.10">
    <property type="entry name" value="Chitin binding domain"/>
    <property type="match status" value="1"/>
</dbReference>
<dbReference type="SUPFAM" id="SSF57625">
    <property type="entry name" value="Invertebrate chitin-binding proteins"/>
    <property type="match status" value="1"/>
</dbReference>
<feature type="compositionally biased region" description="Polar residues" evidence="1">
    <location>
        <begin position="378"/>
        <end position="424"/>
    </location>
</feature>
<feature type="compositionally biased region" description="Basic and acidic residues" evidence="1">
    <location>
        <begin position="426"/>
        <end position="438"/>
    </location>
</feature>